<keyword evidence="4" id="KW-0547">Nucleotide-binding</keyword>
<evidence type="ECO:0000256" key="3">
    <source>
        <dbReference type="ARBA" id="ARBA00022679"/>
    </source>
</evidence>
<dbReference type="AlphaFoldDB" id="A0AAD7KBD7"/>
<dbReference type="InterPro" id="IPR000719">
    <property type="entry name" value="Prot_kinase_dom"/>
</dbReference>
<comment type="catalytic activity">
    <reaction evidence="7">
        <text>L-threonyl-[protein] + ATP = O-phospho-L-threonyl-[protein] + ADP + H(+)</text>
        <dbReference type="Rhea" id="RHEA:46608"/>
        <dbReference type="Rhea" id="RHEA-COMP:11060"/>
        <dbReference type="Rhea" id="RHEA-COMP:11605"/>
        <dbReference type="ChEBI" id="CHEBI:15378"/>
        <dbReference type="ChEBI" id="CHEBI:30013"/>
        <dbReference type="ChEBI" id="CHEBI:30616"/>
        <dbReference type="ChEBI" id="CHEBI:61977"/>
        <dbReference type="ChEBI" id="CHEBI:456216"/>
        <dbReference type="EC" id="2.7.11.1"/>
    </reaction>
</comment>
<evidence type="ECO:0000256" key="1">
    <source>
        <dbReference type="ARBA" id="ARBA00012513"/>
    </source>
</evidence>
<reference evidence="10" key="1">
    <citation type="submission" date="2023-03" db="EMBL/GenBank/DDBJ databases">
        <title>Massive genome expansion in bonnet fungi (Mycena s.s.) driven by repeated elements and novel gene families across ecological guilds.</title>
        <authorList>
            <consortium name="Lawrence Berkeley National Laboratory"/>
            <person name="Harder C.B."/>
            <person name="Miyauchi S."/>
            <person name="Viragh M."/>
            <person name="Kuo A."/>
            <person name="Thoen E."/>
            <person name="Andreopoulos B."/>
            <person name="Lu D."/>
            <person name="Skrede I."/>
            <person name="Drula E."/>
            <person name="Henrissat B."/>
            <person name="Morin E."/>
            <person name="Kohler A."/>
            <person name="Barry K."/>
            <person name="LaButti K."/>
            <person name="Morin E."/>
            <person name="Salamov A."/>
            <person name="Lipzen A."/>
            <person name="Mereny Z."/>
            <person name="Hegedus B."/>
            <person name="Baldrian P."/>
            <person name="Stursova M."/>
            <person name="Weitz H."/>
            <person name="Taylor A."/>
            <person name="Grigoriev I.V."/>
            <person name="Nagy L.G."/>
            <person name="Martin F."/>
            <person name="Kauserud H."/>
        </authorList>
    </citation>
    <scope>NUCLEOTIDE SEQUENCE</scope>
    <source>
        <strain evidence="10">CBHHK188m</strain>
    </source>
</reference>
<organism evidence="10 11">
    <name type="scientific">Mycena maculata</name>
    <dbReference type="NCBI Taxonomy" id="230809"/>
    <lineage>
        <taxon>Eukaryota</taxon>
        <taxon>Fungi</taxon>
        <taxon>Dikarya</taxon>
        <taxon>Basidiomycota</taxon>
        <taxon>Agaricomycotina</taxon>
        <taxon>Agaricomycetes</taxon>
        <taxon>Agaricomycetidae</taxon>
        <taxon>Agaricales</taxon>
        <taxon>Marasmiineae</taxon>
        <taxon>Mycenaceae</taxon>
        <taxon>Mycena</taxon>
    </lineage>
</organism>
<keyword evidence="5" id="KW-0418">Kinase</keyword>
<feature type="domain" description="Protein kinase" evidence="9">
    <location>
        <begin position="176"/>
        <end position="409"/>
    </location>
</feature>
<name>A0AAD7KBD7_9AGAR</name>
<evidence type="ECO:0000313" key="10">
    <source>
        <dbReference type="EMBL" id="KAJ7782369.1"/>
    </source>
</evidence>
<evidence type="ECO:0000256" key="7">
    <source>
        <dbReference type="ARBA" id="ARBA00047899"/>
    </source>
</evidence>
<evidence type="ECO:0000256" key="8">
    <source>
        <dbReference type="ARBA" id="ARBA00048679"/>
    </source>
</evidence>
<dbReference type="PANTHER" id="PTHR24356">
    <property type="entry name" value="SERINE/THREONINE-PROTEIN KINASE"/>
    <property type="match status" value="1"/>
</dbReference>
<protein>
    <recommendedName>
        <fullName evidence="1">non-specific serine/threonine protein kinase</fullName>
        <ecNumber evidence="1">2.7.11.1</ecNumber>
    </recommendedName>
</protein>
<dbReference type="GO" id="GO:0035556">
    <property type="term" value="P:intracellular signal transduction"/>
    <property type="evidence" value="ECO:0007669"/>
    <property type="project" value="TreeGrafter"/>
</dbReference>
<proteinExistence type="predicted"/>
<dbReference type="EMBL" id="JARJLG010000003">
    <property type="protein sequence ID" value="KAJ7782369.1"/>
    <property type="molecule type" value="Genomic_DNA"/>
</dbReference>
<evidence type="ECO:0000256" key="2">
    <source>
        <dbReference type="ARBA" id="ARBA00022527"/>
    </source>
</evidence>
<gene>
    <name evidence="10" type="ORF">DFH07DRAFT_949171</name>
</gene>
<accession>A0AAD7KBD7</accession>
<evidence type="ECO:0000256" key="6">
    <source>
        <dbReference type="ARBA" id="ARBA00022840"/>
    </source>
</evidence>
<dbReference type="PROSITE" id="PS50011">
    <property type="entry name" value="PROTEIN_KINASE_DOM"/>
    <property type="match status" value="1"/>
</dbReference>
<dbReference type="SUPFAM" id="SSF56112">
    <property type="entry name" value="Protein kinase-like (PK-like)"/>
    <property type="match status" value="1"/>
</dbReference>
<dbReference type="Proteomes" id="UP001215280">
    <property type="component" value="Unassembled WGS sequence"/>
</dbReference>
<keyword evidence="11" id="KW-1185">Reference proteome</keyword>
<keyword evidence="3" id="KW-0808">Transferase</keyword>
<evidence type="ECO:0000256" key="5">
    <source>
        <dbReference type="ARBA" id="ARBA00022777"/>
    </source>
</evidence>
<dbReference type="EC" id="2.7.11.1" evidence="1"/>
<dbReference type="GO" id="GO:0004674">
    <property type="term" value="F:protein serine/threonine kinase activity"/>
    <property type="evidence" value="ECO:0007669"/>
    <property type="project" value="UniProtKB-KW"/>
</dbReference>
<dbReference type="InterPro" id="IPR050236">
    <property type="entry name" value="Ser_Thr_kinase_AGC"/>
</dbReference>
<comment type="caution">
    <text evidence="10">The sequence shown here is derived from an EMBL/GenBank/DDBJ whole genome shotgun (WGS) entry which is preliminary data.</text>
</comment>
<keyword evidence="2" id="KW-0723">Serine/threonine-protein kinase</keyword>
<evidence type="ECO:0000313" key="11">
    <source>
        <dbReference type="Proteomes" id="UP001215280"/>
    </source>
</evidence>
<comment type="catalytic activity">
    <reaction evidence="8">
        <text>L-seryl-[protein] + ATP = O-phospho-L-seryl-[protein] + ADP + H(+)</text>
        <dbReference type="Rhea" id="RHEA:17989"/>
        <dbReference type="Rhea" id="RHEA-COMP:9863"/>
        <dbReference type="Rhea" id="RHEA-COMP:11604"/>
        <dbReference type="ChEBI" id="CHEBI:15378"/>
        <dbReference type="ChEBI" id="CHEBI:29999"/>
        <dbReference type="ChEBI" id="CHEBI:30616"/>
        <dbReference type="ChEBI" id="CHEBI:83421"/>
        <dbReference type="ChEBI" id="CHEBI:456216"/>
        <dbReference type="EC" id="2.7.11.1"/>
    </reaction>
</comment>
<dbReference type="PANTHER" id="PTHR24356:SF1">
    <property type="entry name" value="SERINE_THREONINE-PROTEIN KINASE GREATWALL"/>
    <property type="match status" value="1"/>
</dbReference>
<sequence length="409" mass="45366">MAPSVAEPAAPTETSLGIITPPAPANRVLHSQDSHASGHTLGASQDVKFIKWQLKTAVFVVVVASPLFTTGDITALYHWHLGQEASTLSFIYTYRRHCSRRTIAYDGILAASTAGFALSTSEPILYRDAFRTALPSSNALVELPVPRPASAGFLGSSSWKVIPTLGVNTQIQPFAVPLVKLLGKGAFGQVARKSKSIEANTDEGSRRVRDPFVTFVAVHTLMADHTPFPNLHGVFEALGALFMAMATLILNQMRLASFGTFGRMPRDAALFYSGHLVLALQKGRSLLVIDFGLARNLDSQPVDPRTFLTWTALSRVGWDCFPLFWPGPDDRHEDDVFCGTPDYEGPQIRFRQPYPYGADLWAPGVVIYQWIIGEVIEADFFKAPDEIHWWPWWDIDYEDVDVQFFKRVL</sequence>
<evidence type="ECO:0000259" key="9">
    <source>
        <dbReference type="PROSITE" id="PS50011"/>
    </source>
</evidence>
<dbReference type="InterPro" id="IPR011009">
    <property type="entry name" value="Kinase-like_dom_sf"/>
</dbReference>
<dbReference type="GO" id="GO:0005524">
    <property type="term" value="F:ATP binding"/>
    <property type="evidence" value="ECO:0007669"/>
    <property type="project" value="UniProtKB-KW"/>
</dbReference>
<keyword evidence="6" id="KW-0067">ATP-binding</keyword>
<dbReference type="Gene3D" id="1.10.510.10">
    <property type="entry name" value="Transferase(Phosphotransferase) domain 1"/>
    <property type="match status" value="1"/>
</dbReference>
<evidence type="ECO:0000256" key="4">
    <source>
        <dbReference type="ARBA" id="ARBA00022741"/>
    </source>
</evidence>